<proteinExistence type="predicted"/>
<dbReference type="EMBL" id="CANTFL010001480">
    <property type="protein sequence ID" value="CAI5742885.1"/>
    <property type="molecule type" value="Genomic_DNA"/>
</dbReference>
<comment type="caution">
    <text evidence="1">The sequence shown here is derived from an EMBL/GenBank/DDBJ whole genome shotgun (WGS) entry which is preliminary data.</text>
</comment>
<evidence type="ECO:0000313" key="2">
    <source>
        <dbReference type="Proteomes" id="UP001162031"/>
    </source>
</evidence>
<dbReference type="AlphaFoldDB" id="A0AAV0V4S7"/>
<evidence type="ECO:0008006" key="3">
    <source>
        <dbReference type="Google" id="ProtNLM"/>
    </source>
</evidence>
<reference evidence="1" key="1">
    <citation type="submission" date="2022-12" db="EMBL/GenBank/DDBJ databases">
        <authorList>
            <person name="Webb A."/>
        </authorList>
    </citation>
    <scope>NUCLEOTIDE SEQUENCE</scope>
    <source>
        <strain evidence="1">Hp1</strain>
    </source>
</reference>
<evidence type="ECO:0000313" key="1">
    <source>
        <dbReference type="EMBL" id="CAI5742885.1"/>
    </source>
</evidence>
<keyword evidence="2" id="KW-1185">Reference proteome</keyword>
<protein>
    <recommendedName>
        <fullName evidence="3">PDZ domain-containing protein</fullName>
    </recommendedName>
</protein>
<organism evidence="1 2">
    <name type="scientific">Hyaloperonospora brassicae</name>
    <name type="common">Brassica downy mildew</name>
    <name type="synonym">Peronospora brassicae</name>
    <dbReference type="NCBI Taxonomy" id="162125"/>
    <lineage>
        <taxon>Eukaryota</taxon>
        <taxon>Sar</taxon>
        <taxon>Stramenopiles</taxon>
        <taxon>Oomycota</taxon>
        <taxon>Peronosporomycetes</taxon>
        <taxon>Peronosporales</taxon>
        <taxon>Peronosporaceae</taxon>
        <taxon>Hyaloperonospora</taxon>
    </lineage>
</organism>
<sequence length="1023" mass="114958">MVELVSFKPEFISTFKSVPNESLLTIKKLTPVLLSAKTKRGKKNENKLMMYIIKRGDFGMDMDPLSCAVPNVVEFGPDWRAGIINGDVIFCFFSPTVIEDEQEMVGLVSFKPEFISTFKSVPNESLLTIKKLTPVLLSAKTKRGKKNENKLMMYIIKRGDFGMDMDPLSCAVPNVVEFGPDWRAGIINGDVIFCFFSPTVIEDEQEMVGLVSFKPEFISTFKSVPNESLLTIKKLTPVLLSAKTKRGKKNENKLMMYIIKRGDFGMDMDPLSCAVPNVVEFGPDWRAGIINGDVIFCFFSPTVIEDEQEMVGLVSFKPEFISTFKSVPNESLLTIKVLRQTKQDTPTDGYHVARVNRLRTKLTPVLLSAKTKRGKKNENKLMMYIIKRGDFGMDMDPLSCAVPNVVEFGPDWRAGIINGDVIFCFFSPTVIEDEQEMVGLVSFKPEFISTFKSVPNESLLTIKKLTPVLLSAKTKRGKKNENKLMMYIIKRGDFGMDMDPLSCAVPNVVEFGPDWRAGIINGDVIFCFFSPTVIEDEQEMVGLVSFKPEFISTFKSVPNESLLTIKKLTPVLLSAKTKRGKKNENKLMMYIIKRGDFGMDMDPLSCAVPNVVEFGPDWRAGIINGDVIFCFFSPTVIEDEQEMVGLVSFKPEFISTFKSVPNESLLTIKKLTPVLLSAKTKRGKKNENKLMMYIIKRGDFGMDMDPLSCAVPNVVEFGPDWRAGIINGDVIFCFFSPTVIEDEQEMVGLVSFKPEFISTFKSVPNESLLTIKKLTPVLLSAKTKRGKKNENKLMMYIIKRGDFGMDMDPLSCAVPNVVEFGPDWRAGIINGDVIFCFFSPTVIEDEQEMVGLVSFKPEFISTFKSVPNESLLTIKKLTPVLLSAKTKRGKKNENKLMMYIIKRGDFGMDMDPLSCAVPNVVEFGPDWRAGIINGDVIFCFFSPTVIEDEQEMVGLVSFKPEFISTFKSVPNESLLTIKVLRQTKQDTPTDGYHVARVNRLRTVKTKAAKLSQILTLQKENSHR</sequence>
<accession>A0AAV0V4S7</accession>
<dbReference type="Proteomes" id="UP001162031">
    <property type="component" value="Unassembled WGS sequence"/>
</dbReference>
<gene>
    <name evidence="1" type="ORF">HBR001_LOCUS9206</name>
</gene>
<name>A0AAV0V4S7_HYABA</name>